<dbReference type="InterPro" id="IPR011990">
    <property type="entry name" value="TPR-like_helical_dom_sf"/>
</dbReference>
<proteinExistence type="predicted"/>
<protein>
    <submittedName>
        <fullName evidence="2">Bacterial transcriptional activator domain-containing protein</fullName>
    </submittedName>
</protein>
<evidence type="ECO:0000313" key="3">
    <source>
        <dbReference type="Proteomes" id="UP000632138"/>
    </source>
</evidence>
<dbReference type="Gene3D" id="1.25.40.10">
    <property type="entry name" value="Tetratricopeptide repeat domain"/>
    <property type="match status" value="1"/>
</dbReference>
<gene>
    <name evidence="2" type="ORF">JIG36_35005</name>
</gene>
<organism evidence="2 3">
    <name type="scientific">Paractinoplanes ovalisporus</name>
    <dbReference type="NCBI Taxonomy" id="2810368"/>
    <lineage>
        <taxon>Bacteria</taxon>
        <taxon>Bacillati</taxon>
        <taxon>Actinomycetota</taxon>
        <taxon>Actinomycetes</taxon>
        <taxon>Micromonosporales</taxon>
        <taxon>Micromonosporaceae</taxon>
        <taxon>Paractinoplanes</taxon>
    </lineage>
</organism>
<keyword evidence="3" id="KW-1185">Reference proteome</keyword>
<sequence>MDQRPLRESAQRALAQAHLAAGNVADARRTYDEYRSRLRRELGCGAEPRVHRAGLRGRVGSGSPW</sequence>
<name>A0ABS2ALM1_9ACTN</name>
<evidence type="ECO:0000313" key="2">
    <source>
        <dbReference type="EMBL" id="MBM2620722.1"/>
    </source>
</evidence>
<dbReference type="SUPFAM" id="SSF48452">
    <property type="entry name" value="TPR-like"/>
    <property type="match status" value="1"/>
</dbReference>
<dbReference type="RefSeq" id="WP_203380706.1">
    <property type="nucleotide sequence ID" value="NZ_JAENHP010000016.1"/>
</dbReference>
<dbReference type="Pfam" id="PF03704">
    <property type="entry name" value="BTAD"/>
    <property type="match status" value="1"/>
</dbReference>
<dbReference type="Proteomes" id="UP000632138">
    <property type="component" value="Unassembled WGS sequence"/>
</dbReference>
<feature type="domain" description="Bacterial transcriptional activator" evidence="1">
    <location>
        <begin position="2"/>
        <end position="52"/>
    </location>
</feature>
<reference evidence="2 3" key="1">
    <citation type="submission" date="2021-01" db="EMBL/GenBank/DDBJ databases">
        <title>Actinoplanes sp. nov. LDG1-06 isolated from lichen.</title>
        <authorList>
            <person name="Saeng-In P."/>
            <person name="Phongsopitanun W."/>
            <person name="Kanchanasin P."/>
            <person name="Yuki M."/>
            <person name="Kudo T."/>
            <person name="Ohkuma M."/>
            <person name="Tanasupawat S."/>
        </authorList>
    </citation>
    <scope>NUCLEOTIDE SEQUENCE [LARGE SCALE GENOMIC DNA]</scope>
    <source>
        <strain evidence="2 3">LDG1-06</strain>
    </source>
</reference>
<comment type="caution">
    <text evidence="2">The sequence shown here is derived from an EMBL/GenBank/DDBJ whole genome shotgun (WGS) entry which is preliminary data.</text>
</comment>
<evidence type="ECO:0000259" key="1">
    <source>
        <dbReference type="Pfam" id="PF03704"/>
    </source>
</evidence>
<accession>A0ABS2ALM1</accession>
<dbReference type="InterPro" id="IPR005158">
    <property type="entry name" value="BTAD"/>
</dbReference>
<dbReference type="EMBL" id="JAENHP010000016">
    <property type="protein sequence ID" value="MBM2620722.1"/>
    <property type="molecule type" value="Genomic_DNA"/>
</dbReference>